<dbReference type="InterPro" id="IPR003594">
    <property type="entry name" value="HATPase_dom"/>
</dbReference>
<evidence type="ECO:0000313" key="16">
    <source>
        <dbReference type="Proteomes" id="UP000820669"/>
    </source>
</evidence>
<evidence type="ECO:0000256" key="8">
    <source>
        <dbReference type="ARBA" id="ARBA00022989"/>
    </source>
</evidence>
<dbReference type="InterPro" id="IPR052162">
    <property type="entry name" value="Sensor_kinase/Photoreceptor"/>
</dbReference>
<dbReference type="EMBL" id="JAAXLA010000025">
    <property type="protein sequence ID" value="NMH98662.1"/>
    <property type="molecule type" value="Genomic_DNA"/>
</dbReference>
<keyword evidence="6 12" id="KW-0812">Transmembrane</keyword>
<dbReference type="Pfam" id="PF05227">
    <property type="entry name" value="CHASE3"/>
    <property type="match status" value="1"/>
</dbReference>
<evidence type="ECO:0000256" key="7">
    <source>
        <dbReference type="ARBA" id="ARBA00022777"/>
    </source>
</evidence>
<dbReference type="InterPro" id="IPR004358">
    <property type="entry name" value="Sig_transdc_His_kin-like_C"/>
</dbReference>
<dbReference type="Proteomes" id="UP000820669">
    <property type="component" value="Unassembled WGS sequence"/>
</dbReference>
<dbReference type="Pfam" id="PF00512">
    <property type="entry name" value="HisKA"/>
    <property type="match status" value="1"/>
</dbReference>
<feature type="compositionally biased region" description="Low complexity" evidence="11">
    <location>
        <begin position="514"/>
        <end position="533"/>
    </location>
</feature>
<keyword evidence="4" id="KW-0597">Phosphoprotein</keyword>
<evidence type="ECO:0000256" key="3">
    <source>
        <dbReference type="ARBA" id="ARBA00012438"/>
    </source>
</evidence>
<dbReference type="Gene3D" id="1.10.287.130">
    <property type="match status" value="1"/>
</dbReference>
<dbReference type="PRINTS" id="PR00344">
    <property type="entry name" value="BCTRLSENSOR"/>
</dbReference>
<dbReference type="PROSITE" id="PS50109">
    <property type="entry name" value="HIS_KIN"/>
    <property type="match status" value="1"/>
</dbReference>
<dbReference type="InterPro" id="IPR003661">
    <property type="entry name" value="HisK_dim/P_dom"/>
</dbReference>
<dbReference type="SUPFAM" id="SSF47384">
    <property type="entry name" value="Homodimeric domain of signal transducing histidine kinase"/>
    <property type="match status" value="1"/>
</dbReference>
<evidence type="ECO:0000259" key="13">
    <source>
        <dbReference type="PROSITE" id="PS50109"/>
    </source>
</evidence>
<evidence type="ECO:0000256" key="5">
    <source>
        <dbReference type="ARBA" id="ARBA00022679"/>
    </source>
</evidence>
<feature type="domain" description="Histidine kinase" evidence="13">
    <location>
        <begin position="298"/>
        <end position="517"/>
    </location>
</feature>
<dbReference type="EC" id="2.7.13.3" evidence="3"/>
<evidence type="ECO:0000256" key="11">
    <source>
        <dbReference type="SAM" id="MobiDB-lite"/>
    </source>
</evidence>
<feature type="region of interest" description="Disordered" evidence="11">
    <location>
        <begin position="499"/>
        <end position="541"/>
    </location>
</feature>
<keyword evidence="7" id="KW-0418">Kinase</keyword>
<evidence type="ECO:0000259" key="14">
    <source>
        <dbReference type="PROSITE" id="PS50885"/>
    </source>
</evidence>
<dbReference type="PANTHER" id="PTHR43304:SF1">
    <property type="entry name" value="PAC DOMAIN-CONTAINING PROTEIN"/>
    <property type="match status" value="1"/>
</dbReference>
<gene>
    <name evidence="15" type="ORF">HF526_15300</name>
</gene>
<evidence type="ECO:0000256" key="4">
    <source>
        <dbReference type="ARBA" id="ARBA00022553"/>
    </source>
</evidence>
<keyword evidence="5" id="KW-0808">Transferase</keyword>
<protein>
    <recommendedName>
        <fullName evidence="3">histidine kinase</fullName>
        <ecNumber evidence="3">2.7.13.3</ecNumber>
    </recommendedName>
</protein>
<name>A0ABX1SCZ9_9PSEU</name>
<comment type="caution">
    <text evidence="15">The sequence shown here is derived from an EMBL/GenBank/DDBJ whole genome shotgun (WGS) entry which is preliminary data.</text>
</comment>
<proteinExistence type="predicted"/>
<keyword evidence="16" id="KW-1185">Reference proteome</keyword>
<dbReference type="SMART" id="SM00387">
    <property type="entry name" value="HATPase_c"/>
    <property type="match status" value="1"/>
</dbReference>
<dbReference type="InterPro" id="IPR036097">
    <property type="entry name" value="HisK_dim/P_sf"/>
</dbReference>
<keyword evidence="10" id="KW-0175">Coiled coil</keyword>
<dbReference type="SMART" id="SM00388">
    <property type="entry name" value="HisKA"/>
    <property type="match status" value="1"/>
</dbReference>
<feature type="domain" description="HAMP" evidence="14">
    <location>
        <begin position="217"/>
        <end position="269"/>
    </location>
</feature>
<dbReference type="InterPro" id="IPR003660">
    <property type="entry name" value="HAMP_dom"/>
</dbReference>
<feature type="coiled-coil region" evidence="10">
    <location>
        <begin position="261"/>
        <end position="291"/>
    </location>
</feature>
<dbReference type="CDD" id="cd06225">
    <property type="entry name" value="HAMP"/>
    <property type="match status" value="1"/>
</dbReference>
<sequence length="541" mass="57405">MRGDGSGDTGRHWPIRRVFGIVAGAAALFGLVAVLLGTLALTRLGQARTNLLDQIGPAVRTSQQLSAALLDQETGVRGFSLTGSEEFLTPYTSGRAAEEQTVAALRRLEAQGGIPGLASDVDAVEAAAAAWRTGYAEPAIAATRGGAGTPVAAADNGKTLFDDVRAASVKLSTDLEQQRVAARARLDRAAAFVTGVGIAVAVVMAAFLIAASIGLRSAVLRPISRLAGQVRGVVSGDVQQTVEGSGPREIVELGGDVDAMRMHILRELDLLQETNRRLDEQTRDLERSNHDLEQFAYVASHDLQEPLRKVSSFCQLLQRRYGDKLDERADQYIDFAVDGAQRMQRLINDLLAFSRVGRTTSGFVPVALGPLADAAAGQQETLRSEIDGEVVVGELPEVSGDPGLLRQLFANLIGNALKFHREGVSPQVHVTARPVDAPEPGWEITVRDNGIGIEPEYAEKVFVIFQRLHARDVYAGTGIGLALAKKIVEFHGGRIWVDTDPRPEPGTTITFTLPAAAPAGPPSADGSPAAADVASDKESVS</sequence>
<dbReference type="SMART" id="SM00304">
    <property type="entry name" value="HAMP"/>
    <property type="match status" value="1"/>
</dbReference>
<accession>A0ABX1SCZ9</accession>
<keyword evidence="8 12" id="KW-1133">Transmembrane helix</keyword>
<keyword evidence="12" id="KW-0472">Membrane</keyword>
<reference evidence="15 16" key="1">
    <citation type="submission" date="2020-04" db="EMBL/GenBank/DDBJ databases">
        <authorList>
            <person name="Klaysubun C."/>
            <person name="Duangmal K."/>
            <person name="Lipun K."/>
        </authorList>
    </citation>
    <scope>NUCLEOTIDE SEQUENCE [LARGE SCALE GENOMIC DNA]</scope>
    <source>
        <strain evidence="15 16">K10HN5</strain>
    </source>
</reference>
<dbReference type="SUPFAM" id="SSF55874">
    <property type="entry name" value="ATPase domain of HSP90 chaperone/DNA topoisomerase II/histidine kinase"/>
    <property type="match status" value="1"/>
</dbReference>
<feature type="transmembrane region" description="Helical" evidence="12">
    <location>
        <begin position="189"/>
        <end position="215"/>
    </location>
</feature>
<evidence type="ECO:0000313" key="15">
    <source>
        <dbReference type="EMBL" id="NMH98662.1"/>
    </source>
</evidence>
<dbReference type="InterPro" id="IPR005467">
    <property type="entry name" value="His_kinase_dom"/>
</dbReference>
<evidence type="ECO:0000256" key="1">
    <source>
        <dbReference type="ARBA" id="ARBA00000085"/>
    </source>
</evidence>
<dbReference type="CDD" id="cd00082">
    <property type="entry name" value="HisKA"/>
    <property type="match status" value="1"/>
</dbReference>
<evidence type="ECO:0000256" key="6">
    <source>
        <dbReference type="ARBA" id="ARBA00022692"/>
    </source>
</evidence>
<keyword evidence="9" id="KW-0902">Two-component regulatory system</keyword>
<evidence type="ECO:0000256" key="10">
    <source>
        <dbReference type="SAM" id="Coils"/>
    </source>
</evidence>
<evidence type="ECO:0000256" key="12">
    <source>
        <dbReference type="SAM" id="Phobius"/>
    </source>
</evidence>
<comment type="catalytic activity">
    <reaction evidence="1">
        <text>ATP + protein L-histidine = ADP + protein N-phospho-L-histidine.</text>
        <dbReference type="EC" id="2.7.13.3"/>
    </reaction>
</comment>
<dbReference type="PANTHER" id="PTHR43304">
    <property type="entry name" value="PHYTOCHROME-LIKE PROTEIN CPH1"/>
    <property type="match status" value="1"/>
</dbReference>
<dbReference type="Gene3D" id="3.30.565.10">
    <property type="entry name" value="Histidine kinase-like ATPase, C-terminal domain"/>
    <property type="match status" value="1"/>
</dbReference>
<organism evidence="15 16">
    <name type="scientific">Pseudonocardia acidicola</name>
    <dbReference type="NCBI Taxonomy" id="2724939"/>
    <lineage>
        <taxon>Bacteria</taxon>
        <taxon>Bacillati</taxon>
        <taxon>Actinomycetota</taxon>
        <taxon>Actinomycetes</taxon>
        <taxon>Pseudonocardiales</taxon>
        <taxon>Pseudonocardiaceae</taxon>
        <taxon>Pseudonocardia</taxon>
    </lineage>
</organism>
<dbReference type="InterPro" id="IPR036890">
    <property type="entry name" value="HATPase_C_sf"/>
</dbReference>
<feature type="transmembrane region" description="Helical" evidence="12">
    <location>
        <begin position="18"/>
        <end position="41"/>
    </location>
</feature>
<evidence type="ECO:0000256" key="2">
    <source>
        <dbReference type="ARBA" id="ARBA00004236"/>
    </source>
</evidence>
<dbReference type="InterPro" id="IPR007891">
    <property type="entry name" value="CHASE3"/>
</dbReference>
<dbReference type="Pfam" id="PF02518">
    <property type="entry name" value="HATPase_c"/>
    <property type="match status" value="1"/>
</dbReference>
<dbReference type="PROSITE" id="PS50885">
    <property type="entry name" value="HAMP"/>
    <property type="match status" value="1"/>
</dbReference>
<dbReference type="Pfam" id="PF00672">
    <property type="entry name" value="HAMP"/>
    <property type="match status" value="1"/>
</dbReference>
<comment type="subcellular location">
    <subcellularLocation>
        <location evidence="2">Cell membrane</location>
    </subcellularLocation>
</comment>
<evidence type="ECO:0000256" key="9">
    <source>
        <dbReference type="ARBA" id="ARBA00023012"/>
    </source>
</evidence>
<dbReference type="Gene3D" id="6.10.340.10">
    <property type="match status" value="1"/>
</dbReference>